<dbReference type="GO" id="GO:0016020">
    <property type="term" value="C:membrane"/>
    <property type="evidence" value="ECO:0007669"/>
    <property type="project" value="UniProtKB-SubCell"/>
</dbReference>
<comment type="subcellular location">
    <subcellularLocation>
        <location evidence="1">Membrane</location>
        <topology evidence="1">Multi-pass membrane protein</topology>
    </subcellularLocation>
</comment>
<dbReference type="SUPFAM" id="SSF161084">
    <property type="entry name" value="MAPEG domain-like"/>
    <property type="match status" value="1"/>
</dbReference>
<keyword evidence="7" id="KW-1185">Reference proteome</keyword>
<evidence type="ECO:0000256" key="2">
    <source>
        <dbReference type="ARBA" id="ARBA00022692"/>
    </source>
</evidence>
<accession>C1FFU0</accession>
<dbReference type="OMA" id="IYCIARY"/>
<dbReference type="InterPro" id="IPR050997">
    <property type="entry name" value="MAPEG"/>
</dbReference>
<dbReference type="RefSeq" id="XP_002508174.1">
    <property type="nucleotide sequence ID" value="XM_002508128.1"/>
</dbReference>
<evidence type="ECO:0000256" key="3">
    <source>
        <dbReference type="ARBA" id="ARBA00022989"/>
    </source>
</evidence>
<dbReference type="KEGG" id="mis:MICPUN_73823"/>
<dbReference type="GO" id="GO:0004364">
    <property type="term" value="F:glutathione transferase activity"/>
    <property type="evidence" value="ECO:0007669"/>
    <property type="project" value="TreeGrafter"/>
</dbReference>
<dbReference type="AlphaFoldDB" id="C1FFU0"/>
<dbReference type="GO" id="GO:0006691">
    <property type="term" value="P:leukotriene metabolic process"/>
    <property type="evidence" value="ECO:0007669"/>
    <property type="project" value="UniProtKB-ARBA"/>
</dbReference>
<dbReference type="GeneID" id="8245807"/>
<gene>
    <name evidence="6" type="ORF">MICPUN_73823</name>
</gene>
<dbReference type="GO" id="GO:0005635">
    <property type="term" value="C:nuclear envelope"/>
    <property type="evidence" value="ECO:0007669"/>
    <property type="project" value="TreeGrafter"/>
</dbReference>
<evidence type="ECO:0000256" key="1">
    <source>
        <dbReference type="ARBA" id="ARBA00004141"/>
    </source>
</evidence>
<feature type="non-terminal residue" evidence="6">
    <location>
        <position position="1"/>
    </location>
</feature>
<feature type="non-terminal residue" evidence="6">
    <location>
        <position position="114"/>
    </location>
</feature>
<evidence type="ECO:0000313" key="7">
    <source>
        <dbReference type="Proteomes" id="UP000002009"/>
    </source>
</evidence>
<protein>
    <recommendedName>
        <fullName evidence="8">MAPEG family</fullName>
    </recommendedName>
</protein>
<dbReference type="PANTHER" id="PTHR10250:SF26">
    <property type="entry name" value="GLUTATHIONE S-TRANSFERASE 3, MITOCHONDRIAL"/>
    <property type="match status" value="1"/>
</dbReference>
<dbReference type="STRING" id="296587.C1FFU0"/>
<feature type="transmembrane region" description="Helical" evidence="5">
    <location>
        <begin position="6"/>
        <end position="27"/>
    </location>
</feature>
<reference evidence="6 7" key="1">
    <citation type="journal article" date="2009" name="Science">
        <title>Green evolution and dynamic adaptations revealed by genomes of the marine picoeukaryotes Micromonas.</title>
        <authorList>
            <person name="Worden A.Z."/>
            <person name="Lee J.H."/>
            <person name="Mock T."/>
            <person name="Rouze P."/>
            <person name="Simmons M.P."/>
            <person name="Aerts A.L."/>
            <person name="Allen A.E."/>
            <person name="Cuvelier M.L."/>
            <person name="Derelle E."/>
            <person name="Everett M.V."/>
            <person name="Foulon E."/>
            <person name="Grimwood J."/>
            <person name="Gundlach H."/>
            <person name="Henrissat B."/>
            <person name="Napoli C."/>
            <person name="McDonald S.M."/>
            <person name="Parker M.S."/>
            <person name="Rombauts S."/>
            <person name="Salamov A."/>
            <person name="Von Dassow P."/>
            <person name="Badger J.H."/>
            <person name="Coutinho P.M."/>
            <person name="Demir E."/>
            <person name="Dubchak I."/>
            <person name="Gentemann C."/>
            <person name="Eikrem W."/>
            <person name="Gready J.E."/>
            <person name="John U."/>
            <person name="Lanier W."/>
            <person name="Lindquist E.A."/>
            <person name="Lucas S."/>
            <person name="Mayer K.F."/>
            <person name="Moreau H."/>
            <person name="Not F."/>
            <person name="Otillar R."/>
            <person name="Panaud O."/>
            <person name="Pangilinan J."/>
            <person name="Paulsen I."/>
            <person name="Piegu B."/>
            <person name="Poliakov A."/>
            <person name="Robbens S."/>
            <person name="Schmutz J."/>
            <person name="Toulza E."/>
            <person name="Wyss T."/>
            <person name="Zelensky A."/>
            <person name="Zhou K."/>
            <person name="Armbrust E.V."/>
            <person name="Bhattacharya D."/>
            <person name="Goodenough U.W."/>
            <person name="Van de Peer Y."/>
            <person name="Grigoriev I.V."/>
        </authorList>
    </citation>
    <scope>NUCLEOTIDE SEQUENCE [LARGE SCALE GENOMIC DNA]</scope>
    <source>
        <strain evidence="7">RCC299 / NOUM17</strain>
    </source>
</reference>
<dbReference type="PANTHER" id="PTHR10250">
    <property type="entry name" value="MICROSOMAL GLUTATHIONE S-TRANSFERASE"/>
    <property type="match status" value="1"/>
</dbReference>
<dbReference type="Pfam" id="PF01124">
    <property type="entry name" value="MAPEG"/>
    <property type="match status" value="1"/>
</dbReference>
<keyword evidence="2 5" id="KW-0812">Transmembrane</keyword>
<evidence type="ECO:0000256" key="4">
    <source>
        <dbReference type="ARBA" id="ARBA00023136"/>
    </source>
</evidence>
<evidence type="ECO:0000256" key="5">
    <source>
        <dbReference type="SAM" id="Phobius"/>
    </source>
</evidence>
<dbReference type="InterPro" id="IPR001129">
    <property type="entry name" value="Membr-assoc_MAPEG"/>
</dbReference>
<organism evidence="6 7">
    <name type="scientific">Micromonas commoda (strain RCC299 / NOUM17 / CCMP2709)</name>
    <name type="common">Picoplanktonic green alga</name>
    <dbReference type="NCBI Taxonomy" id="296587"/>
    <lineage>
        <taxon>Eukaryota</taxon>
        <taxon>Viridiplantae</taxon>
        <taxon>Chlorophyta</taxon>
        <taxon>Mamiellophyceae</taxon>
        <taxon>Mamiellales</taxon>
        <taxon>Mamiellaceae</taxon>
        <taxon>Micromonas</taxon>
    </lineage>
</organism>
<dbReference type="Proteomes" id="UP000002009">
    <property type="component" value="Chromosome 8"/>
</dbReference>
<evidence type="ECO:0000313" key="6">
    <source>
        <dbReference type="EMBL" id="ACO69432.1"/>
    </source>
</evidence>
<proteinExistence type="predicted"/>
<dbReference type="Gene3D" id="1.20.120.550">
    <property type="entry name" value="Membrane associated eicosanoid/glutathione metabolism-like domain"/>
    <property type="match status" value="1"/>
</dbReference>
<evidence type="ECO:0008006" key="8">
    <source>
        <dbReference type="Google" id="ProtNLM"/>
    </source>
</evidence>
<dbReference type="InParanoid" id="C1FFU0"/>
<dbReference type="GO" id="GO:0004602">
    <property type="term" value="F:glutathione peroxidase activity"/>
    <property type="evidence" value="ECO:0007669"/>
    <property type="project" value="TreeGrafter"/>
</dbReference>
<dbReference type="eggNOG" id="ENOG502S4E5">
    <property type="taxonomic scope" value="Eukaryota"/>
</dbReference>
<dbReference type="EMBL" id="CP001575">
    <property type="protein sequence ID" value="ACO69432.1"/>
    <property type="molecule type" value="Genomic_DNA"/>
</dbReference>
<keyword evidence="4 5" id="KW-0472">Membrane</keyword>
<dbReference type="GO" id="GO:0005783">
    <property type="term" value="C:endoplasmic reticulum"/>
    <property type="evidence" value="ECO:0007669"/>
    <property type="project" value="TreeGrafter"/>
</dbReference>
<dbReference type="InterPro" id="IPR023352">
    <property type="entry name" value="MAPEG-like_dom_sf"/>
</dbReference>
<name>C1FFU0_MICCC</name>
<keyword evidence="3 5" id="KW-1133">Transmembrane helix</keyword>
<sequence length="114" mass="12402">SAIPKGYGAVILVNVIGASLALVTLSFKVSAARKEYKVDLPAMYATGKDKKSVTFNCIQRGHQQALETFPTILASSLIGGIRYPLSVWLFGCGYIKARQEWAKGYASGDPQNRY</sequence>
<dbReference type="OrthoDB" id="410651at2759"/>